<dbReference type="AlphaFoldDB" id="A0A0F6SFD8"/>
<evidence type="ECO:0000256" key="1">
    <source>
        <dbReference type="SAM" id="SignalP"/>
    </source>
</evidence>
<protein>
    <submittedName>
        <fullName evidence="2">Uncharacterized protein</fullName>
    </submittedName>
</protein>
<evidence type="ECO:0000313" key="2">
    <source>
        <dbReference type="EMBL" id="AKF06769.1"/>
    </source>
</evidence>
<dbReference type="STRING" id="927083.DB32_003918"/>
<gene>
    <name evidence="2" type="ORF">DB32_003918</name>
</gene>
<organism evidence="2 3">
    <name type="scientific">Sandaracinus amylolyticus</name>
    <dbReference type="NCBI Taxonomy" id="927083"/>
    <lineage>
        <taxon>Bacteria</taxon>
        <taxon>Pseudomonadati</taxon>
        <taxon>Myxococcota</taxon>
        <taxon>Polyangia</taxon>
        <taxon>Polyangiales</taxon>
        <taxon>Sandaracinaceae</taxon>
        <taxon>Sandaracinus</taxon>
    </lineage>
</organism>
<dbReference type="RefSeq" id="WP_053233928.1">
    <property type="nucleotide sequence ID" value="NZ_CP011125.1"/>
</dbReference>
<reference evidence="2 3" key="1">
    <citation type="submission" date="2015-03" db="EMBL/GenBank/DDBJ databases">
        <title>Genome assembly of Sandaracinus amylolyticus DSM 53668.</title>
        <authorList>
            <person name="Sharma G."/>
            <person name="Subramanian S."/>
        </authorList>
    </citation>
    <scope>NUCLEOTIDE SEQUENCE [LARGE SCALE GENOMIC DNA]</scope>
    <source>
        <strain evidence="2 3">DSM 53668</strain>
    </source>
</reference>
<proteinExistence type="predicted"/>
<dbReference type="EMBL" id="CP011125">
    <property type="protein sequence ID" value="AKF06769.1"/>
    <property type="molecule type" value="Genomic_DNA"/>
</dbReference>
<dbReference type="KEGG" id="samy:DB32_003918"/>
<name>A0A0F6SFD8_9BACT</name>
<dbReference type="OrthoDB" id="5518187at2"/>
<keyword evidence="1" id="KW-0732">Signal</keyword>
<accession>A0A0F6SFD8</accession>
<keyword evidence="3" id="KW-1185">Reference proteome</keyword>
<dbReference type="PROSITE" id="PS51257">
    <property type="entry name" value="PROKAR_LIPOPROTEIN"/>
    <property type="match status" value="1"/>
</dbReference>
<dbReference type="Proteomes" id="UP000034883">
    <property type="component" value="Chromosome"/>
</dbReference>
<feature type="chain" id="PRO_5002509808" evidence="1">
    <location>
        <begin position="24"/>
        <end position="313"/>
    </location>
</feature>
<sequence length="313" mass="32555">MRALACTALVAALLAGCALDVGDAEPGAEELVVVPPPDLPSCPPHMELASGSCTPTPSWVGGLALWLRADRGVETTRDRRTITRWRDQSSAHRDAIAAAPGTGPIAITPGLLSPRPAVRFTPTTAWSEETADHGMLALELATLLASPAGFTMFVVARTEDRPGAVLGVDHGHAASCWNGAVPGLALGWRVRAEVTLDGSCVSTTAPIEIDAGPHVLGASVETITLPMGGATDLVAIWADDQPVGGTFTPGVRVLSSLSSEARIGRGGIGTRDSRLHGDVYEIVMFDRALSGVRSDPASEVGIVTQWLESHWGL</sequence>
<evidence type="ECO:0000313" key="3">
    <source>
        <dbReference type="Proteomes" id="UP000034883"/>
    </source>
</evidence>
<feature type="signal peptide" evidence="1">
    <location>
        <begin position="1"/>
        <end position="23"/>
    </location>
</feature>